<dbReference type="KEGG" id="bic:LMTR13_07740"/>
<evidence type="ECO:0000313" key="2">
    <source>
        <dbReference type="Proteomes" id="UP000092839"/>
    </source>
</evidence>
<accession>A0A1B1UBF2</accession>
<keyword evidence="2" id="KW-1185">Reference proteome</keyword>
<organism evidence="1 2">
    <name type="scientific">Bradyrhizobium icense</name>
    <dbReference type="NCBI Taxonomy" id="1274631"/>
    <lineage>
        <taxon>Bacteria</taxon>
        <taxon>Pseudomonadati</taxon>
        <taxon>Pseudomonadota</taxon>
        <taxon>Alphaproteobacteria</taxon>
        <taxon>Hyphomicrobiales</taxon>
        <taxon>Nitrobacteraceae</taxon>
        <taxon>Bradyrhizobium</taxon>
    </lineage>
</organism>
<dbReference type="EMBL" id="CP016428">
    <property type="protein sequence ID" value="ANW00092.1"/>
    <property type="molecule type" value="Genomic_DNA"/>
</dbReference>
<evidence type="ECO:0000313" key="1">
    <source>
        <dbReference type="EMBL" id="ANW00092.1"/>
    </source>
</evidence>
<name>A0A1B1UBF2_9BRAD</name>
<dbReference type="Proteomes" id="UP000092839">
    <property type="component" value="Chromosome"/>
</dbReference>
<gene>
    <name evidence="1" type="ORF">LMTR13_07740</name>
</gene>
<proteinExistence type="predicted"/>
<reference evidence="1 2" key="1">
    <citation type="submission" date="2016-07" db="EMBL/GenBank/DDBJ databases">
        <title>Complete genome sequence of Bradyrhizobium icense LMTR 13T, a potential inoculant strain isolated from lima bean (Phaseolus lunatus) in Peru.</title>
        <authorList>
            <person name="Ormeno-Orrillo E."/>
            <person name="Duran D."/>
            <person name="Rogel M.A."/>
            <person name="Rey L."/>
            <person name="Imperial J."/>
            <person name="Ruiz-Argueso T."/>
            <person name="Martinez-Romero E."/>
        </authorList>
    </citation>
    <scope>NUCLEOTIDE SEQUENCE [LARGE SCALE GENOMIC DNA]</scope>
    <source>
        <strain evidence="1 2">LMTR 13</strain>
    </source>
</reference>
<protein>
    <submittedName>
        <fullName evidence="1">Uncharacterized protein</fullName>
    </submittedName>
</protein>
<dbReference type="RefSeq" id="WP_065727378.1">
    <property type="nucleotide sequence ID" value="NZ_CP016428.1"/>
</dbReference>
<dbReference type="AlphaFoldDB" id="A0A1B1UBF2"/>
<sequence>MLDQLQIGCRIFRKAGVIVTVAVVPQLLAIGIDARNAVDEWLQRSYHSPQLLIADIRSMQPFPVYPDVVIPLDPIILQQAGFEQTISRELQRQLDRVPRVVEDGQHKRVAFREQFLLDDRIDQLDRGLDIAVELVLLVSLAAETGIPVAIKNTPEKWIIGVRIGFDHVNAALKAYQPVRTWVVKRDLQDHFLGPTKHCALG</sequence>